<feature type="transmembrane region" description="Helical" evidence="1">
    <location>
        <begin position="191"/>
        <end position="211"/>
    </location>
</feature>
<dbReference type="KEGG" id="aser:Asera_30380"/>
<protein>
    <recommendedName>
        <fullName evidence="4">Magnesium transporter NIPA</fullName>
    </recommendedName>
</protein>
<keyword evidence="1" id="KW-0812">Transmembrane</keyword>
<dbReference type="Proteomes" id="UP000680750">
    <property type="component" value="Chromosome"/>
</dbReference>
<dbReference type="PANTHER" id="PTHR40761:SF1">
    <property type="entry name" value="CONSERVED INTEGRAL MEMBRANE ALANINE VALINE AND LEUCINE RICH PROTEIN-RELATED"/>
    <property type="match status" value="1"/>
</dbReference>
<feature type="transmembrane region" description="Helical" evidence="1">
    <location>
        <begin position="46"/>
        <end position="64"/>
    </location>
</feature>
<proteinExistence type="predicted"/>
<keyword evidence="3" id="KW-1185">Reference proteome</keyword>
<evidence type="ECO:0008006" key="4">
    <source>
        <dbReference type="Google" id="ProtNLM"/>
    </source>
</evidence>
<name>A0A810L0A3_9ACTN</name>
<dbReference type="PANTHER" id="PTHR40761">
    <property type="entry name" value="CONSERVED INTEGRAL MEMBRANE ALANINE VALINE AND LEUCINE RICH PROTEIN-RELATED"/>
    <property type="match status" value="1"/>
</dbReference>
<accession>A0A810L0A3</accession>
<gene>
    <name evidence="2" type="ORF">Asera_30380</name>
</gene>
<keyword evidence="1" id="KW-0472">Membrane</keyword>
<evidence type="ECO:0000313" key="3">
    <source>
        <dbReference type="Proteomes" id="UP000680750"/>
    </source>
</evidence>
<dbReference type="AlphaFoldDB" id="A0A810L0A3"/>
<feature type="transmembrane region" description="Helical" evidence="1">
    <location>
        <begin position="70"/>
        <end position="92"/>
    </location>
</feature>
<reference evidence="2" key="1">
    <citation type="submission" date="2020-08" db="EMBL/GenBank/DDBJ databases">
        <title>Whole genome shotgun sequence of Actinocatenispora sera NBRC 101916.</title>
        <authorList>
            <person name="Komaki H."/>
            <person name="Tamura T."/>
        </authorList>
    </citation>
    <scope>NUCLEOTIDE SEQUENCE</scope>
    <source>
        <strain evidence="2">NBRC 101916</strain>
    </source>
</reference>
<feature type="transmembrane region" description="Helical" evidence="1">
    <location>
        <begin position="99"/>
        <end position="117"/>
    </location>
</feature>
<evidence type="ECO:0000313" key="2">
    <source>
        <dbReference type="EMBL" id="BCJ28930.1"/>
    </source>
</evidence>
<feature type="transmembrane region" description="Helical" evidence="1">
    <location>
        <begin position="129"/>
        <end position="151"/>
    </location>
</feature>
<sequence>MGWLSLFAMILAYGVANLLQSVAANRVRVHDTLHPGLFVRLAGHKTYVVGVVLQFVGFLLAFLARRDLPLYLVQASSAAGIGVMVVLGVVLLRWRIVPVELGLILLLSVGIAAQVLAAKPGPAHRIGTVGAIVLLAAIGAIGALALLAVRLRGSVGSVALGSLAGLAFGAGAIASRPLASAPSLSGLATSPLLYLLVLHSILAQLLLGLAMQRGSATAAVAAMDAASAIPAAVVGLLFLGDGIRAGMHWIALAGFCLSLCAVLLLSRYAKPQPRRIAAGHVTAFGPADVH</sequence>
<keyword evidence="1" id="KW-1133">Transmembrane helix</keyword>
<feature type="transmembrane region" description="Helical" evidence="1">
    <location>
        <begin position="218"/>
        <end position="240"/>
    </location>
</feature>
<organism evidence="2 3">
    <name type="scientific">Actinocatenispora sera</name>
    <dbReference type="NCBI Taxonomy" id="390989"/>
    <lineage>
        <taxon>Bacteria</taxon>
        <taxon>Bacillati</taxon>
        <taxon>Actinomycetota</taxon>
        <taxon>Actinomycetes</taxon>
        <taxon>Micromonosporales</taxon>
        <taxon>Micromonosporaceae</taxon>
        <taxon>Actinocatenispora</taxon>
    </lineage>
</organism>
<feature type="transmembrane region" description="Helical" evidence="1">
    <location>
        <begin position="246"/>
        <end position="265"/>
    </location>
</feature>
<feature type="transmembrane region" description="Helical" evidence="1">
    <location>
        <begin position="158"/>
        <end position="179"/>
    </location>
</feature>
<dbReference type="EMBL" id="AP023354">
    <property type="protein sequence ID" value="BCJ28930.1"/>
    <property type="molecule type" value="Genomic_DNA"/>
</dbReference>
<evidence type="ECO:0000256" key="1">
    <source>
        <dbReference type="SAM" id="Phobius"/>
    </source>
</evidence>
<feature type="transmembrane region" description="Helical" evidence="1">
    <location>
        <begin position="6"/>
        <end position="25"/>
    </location>
</feature>